<gene>
    <name evidence="3" type="ORF">Q8P09_00180</name>
</gene>
<dbReference type="InterPro" id="IPR050126">
    <property type="entry name" value="Ap4A_hydrolase"/>
</dbReference>
<evidence type="ECO:0000313" key="4">
    <source>
        <dbReference type="Proteomes" id="UP001228171"/>
    </source>
</evidence>
<dbReference type="InterPro" id="IPR029052">
    <property type="entry name" value="Metallo-depent_PP-like"/>
</dbReference>
<organism evidence="3 4">
    <name type="scientific">Psychrobacter faecalis</name>
    <dbReference type="NCBI Taxonomy" id="180588"/>
    <lineage>
        <taxon>Bacteria</taxon>
        <taxon>Pseudomonadati</taxon>
        <taxon>Pseudomonadota</taxon>
        <taxon>Gammaproteobacteria</taxon>
        <taxon>Moraxellales</taxon>
        <taxon>Moraxellaceae</taxon>
        <taxon>Psychrobacter</taxon>
    </lineage>
</organism>
<evidence type="ECO:0000256" key="1">
    <source>
        <dbReference type="ARBA" id="ARBA00008950"/>
    </source>
</evidence>
<sequence>MEYSSNKQFNTIAAISDIHSNVFALEAVLADIRHRDIDQIVNLGDILYGPIAPKATYELLTKYQDDIITIRGNQDRQIYEATTIEMKSNSTLTFITKDLPKMAIRWMQNLPFDYHLNDDIYLCHGSPADDMIYLLENIETGQPTLRNNTDILALLKGIDSSVIVCGHTHIPRTVMLSTGQIVVNTGSVGYPAYKDDLPIVHKMQTYSPHASYALIKCVENKKGKQWQTEHIRVPYDYEAAAKLALANGREDWAFELRTGRVL</sequence>
<protein>
    <submittedName>
        <fullName evidence="3">Metallophosphoesterase family protein</fullName>
    </submittedName>
</protein>
<evidence type="ECO:0000259" key="2">
    <source>
        <dbReference type="Pfam" id="PF12850"/>
    </source>
</evidence>
<dbReference type="GeneID" id="84652027"/>
<keyword evidence="4" id="KW-1185">Reference proteome</keyword>
<comment type="caution">
    <text evidence="3">The sequence shown here is derived from an EMBL/GenBank/DDBJ whole genome shotgun (WGS) entry which is preliminary data.</text>
</comment>
<dbReference type="Pfam" id="PF12850">
    <property type="entry name" value="Metallophos_2"/>
    <property type="match status" value="1"/>
</dbReference>
<evidence type="ECO:0000313" key="3">
    <source>
        <dbReference type="EMBL" id="MDP4543502.1"/>
    </source>
</evidence>
<dbReference type="PIRSF" id="PIRSF000883">
    <property type="entry name" value="Pesterase_MJ0912"/>
    <property type="match status" value="1"/>
</dbReference>
<dbReference type="Proteomes" id="UP001228171">
    <property type="component" value="Unassembled WGS sequence"/>
</dbReference>
<dbReference type="EMBL" id="JAVAJI010000001">
    <property type="protein sequence ID" value="MDP4543502.1"/>
    <property type="molecule type" value="Genomic_DNA"/>
</dbReference>
<proteinExistence type="inferred from homology"/>
<dbReference type="PANTHER" id="PTHR42850:SF2">
    <property type="entry name" value="BLL5683 PROTEIN"/>
    <property type="match status" value="1"/>
</dbReference>
<dbReference type="PANTHER" id="PTHR42850">
    <property type="entry name" value="METALLOPHOSPHOESTERASE"/>
    <property type="match status" value="1"/>
</dbReference>
<accession>A0ABT9HCK4</accession>
<dbReference type="CDD" id="cd00838">
    <property type="entry name" value="MPP_superfamily"/>
    <property type="match status" value="1"/>
</dbReference>
<dbReference type="InterPro" id="IPR024654">
    <property type="entry name" value="Calcineurin-like_PHP_lpxH"/>
</dbReference>
<dbReference type="RefSeq" id="WP_068405271.1">
    <property type="nucleotide sequence ID" value="NZ_CAJGYS010000004.1"/>
</dbReference>
<comment type="similarity">
    <text evidence="1">Belongs to the metallophosphoesterase superfamily. YfcE family.</text>
</comment>
<dbReference type="SUPFAM" id="SSF56300">
    <property type="entry name" value="Metallo-dependent phosphatases"/>
    <property type="match status" value="1"/>
</dbReference>
<reference evidence="3 4" key="1">
    <citation type="submission" date="2023-08" db="EMBL/GenBank/DDBJ databases">
        <authorList>
            <person name="Kumar R."/>
        </authorList>
    </citation>
    <scope>NUCLEOTIDE SEQUENCE [LARGE SCALE GENOMIC DNA]</scope>
    <source>
        <strain evidence="3 4">LUR13</strain>
    </source>
</reference>
<dbReference type="InterPro" id="IPR011152">
    <property type="entry name" value="Pesterase_MJ0912"/>
</dbReference>
<dbReference type="Gene3D" id="3.60.21.10">
    <property type="match status" value="1"/>
</dbReference>
<feature type="domain" description="Calcineurin-like phosphoesterase" evidence="2">
    <location>
        <begin position="12"/>
        <end position="195"/>
    </location>
</feature>
<name>A0ABT9HCK4_9GAMM</name>